<dbReference type="Proteomes" id="UP000196053">
    <property type="component" value="Chromosome I"/>
</dbReference>
<dbReference type="InterPro" id="IPR046826">
    <property type="entry name" value="PDH_N"/>
</dbReference>
<protein>
    <recommendedName>
        <fullName evidence="4">Prephenate dehydrogenase</fullName>
        <ecNumber evidence="3">1.3.1.12</ecNumber>
    </recommendedName>
</protein>
<dbReference type="AlphaFoldDB" id="A0A0K8J3J2"/>
<keyword evidence="14" id="KW-1185">Reference proteome</keyword>
<dbReference type="FunFam" id="1.10.3660.10:FF:000003">
    <property type="entry name" value="Prephenate dehydrogenase"/>
    <property type="match status" value="1"/>
</dbReference>
<dbReference type="FunFam" id="3.40.50.720:FF:000208">
    <property type="entry name" value="Prephenate dehydrogenase"/>
    <property type="match status" value="1"/>
</dbReference>
<dbReference type="RefSeq" id="WP_058257574.1">
    <property type="nucleotide sequence ID" value="NZ_DUPS01000033.1"/>
</dbReference>
<organism evidence="13 14">
    <name type="scientific">Herbinix luporum</name>
    <dbReference type="NCBI Taxonomy" id="1679721"/>
    <lineage>
        <taxon>Bacteria</taxon>
        <taxon>Bacillati</taxon>
        <taxon>Bacillota</taxon>
        <taxon>Clostridia</taxon>
        <taxon>Lachnospirales</taxon>
        <taxon>Lachnospiraceae</taxon>
        <taxon>Herbinix</taxon>
    </lineage>
</organism>
<keyword evidence="5" id="KW-0827">Tyrosine biosynthesis</keyword>
<dbReference type="InterPro" id="IPR036291">
    <property type="entry name" value="NAD(P)-bd_dom_sf"/>
</dbReference>
<comment type="pathway">
    <text evidence="1">Amino-acid biosynthesis; L-tyrosine biosynthesis; (4-hydroxyphenyl)pyruvate from prephenate (NAD(+) route): step 1/1.</text>
</comment>
<keyword evidence="9" id="KW-0057">Aromatic amino acid biosynthesis</keyword>
<evidence type="ECO:0000256" key="2">
    <source>
        <dbReference type="ARBA" id="ARBA00007964"/>
    </source>
</evidence>
<comment type="similarity">
    <text evidence="2">Belongs to the prephenate/arogenate dehydrogenase family.</text>
</comment>
<accession>A0A0K8J3J2</accession>
<dbReference type="PROSITE" id="PS51671">
    <property type="entry name" value="ACT"/>
    <property type="match status" value="1"/>
</dbReference>
<evidence type="ECO:0000256" key="7">
    <source>
        <dbReference type="ARBA" id="ARBA00023002"/>
    </source>
</evidence>
<reference evidence="14" key="1">
    <citation type="submission" date="2015-09" db="EMBL/GenBank/DDBJ databases">
        <authorList>
            <person name="Wibberg D."/>
        </authorList>
    </citation>
    <scope>NUCLEOTIDE SEQUENCE [LARGE SCALE GENOMIC DNA]</scope>
    <source>
        <strain evidence="14">SD1D</strain>
    </source>
</reference>
<keyword evidence="7" id="KW-0560">Oxidoreductase</keyword>
<dbReference type="PROSITE" id="PS51176">
    <property type="entry name" value="PDH_ADH"/>
    <property type="match status" value="1"/>
</dbReference>
<dbReference type="InterPro" id="IPR046825">
    <property type="entry name" value="PDH_C"/>
</dbReference>
<dbReference type="InterPro" id="IPR008927">
    <property type="entry name" value="6-PGluconate_DH-like_C_sf"/>
</dbReference>
<evidence type="ECO:0000256" key="10">
    <source>
        <dbReference type="ARBA" id="ARBA00049260"/>
    </source>
</evidence>
<evidence type="ECO:0000256" key="9">
    <source>
        <dbReference type="ARBA" id="ARBA00023141"/>
    </source>
</evidence>
<feature type="domain" description="Prephenate/arogenate dehydrogenase" evidence="11">
    <location>
        <begin position="11"/>
        <end position="302"/>
    </location>
</feature>
<dbReference type="EC" id="1.3.1.12" evidence="3"/>
<comment type="catalytic activity">
    <reaction evidence="10">
        <text>prephenate + NAD(+) = 3-(4-hydroxyphenyl)pyruvate + CO2 + NADH</text>
        <dbReference type="Rhea" id="RHEA:13869"/>
        <dbReference type="ChEBI" id="CHEBI:16526"/>
        <dbReference type="ChEBI" id="CHEBI:29934"/>
        <dbReference type="ChEBI" id="CHEBI:36242"/>
        <dbReference type="ChEBI" id="CHEBI:57540"/>
        <dbReference type="ChEBI" id="CHEBI:57945"/>
        <dbReference type="EC" id="1.3.1.12"/>
    </reaction>
</comment>
<dbReference type="UniPathway" id="UPA00122">
    <property type="reaction ID" value="UER00961"/>
</dbReference>
<dbReference type="Pfam" id="PF20463">
    <property type="entry name" value="PDH_C"/>
    <property type="match status" value="1"/>
</dbReference>
<evidence type="ECO:0000256" key="5">
    <source>
        <dbReference type="ARBA" id="ARBA00022498"/>
    </source>
</evidence>
<dbReference type="InterPro" id="IPR045865">
    <property type="entry name" value="ACT-like_dom_sf"/>
</dbReference>
<evidence type="ECO:0000256" key="4">
    <source>
        <dbReference type="ARBA" id="ARBA00016891"/>
    </source>
</evidence>
<dbReference type="InterPro" id="IPR050812">
    <property type="entry name" value="Preph/Arog_dehydrog"/>
</dbReference>
<dbReference type="InterPro" id="IPR003099">
    <property type="entry name" value="Prephen_DH"/>
</dbReference>
<proteinExistence type="inferred from homology"/>
<feature type="domain" description="ACT" evidence="12">
    <location>
        <begin position="307"/>
        <end position="376"/>
    </location>
</feature>
<dbReference type="SUPFAM" id="SSF51735">
    <property type="entry name" value="NAD(P)-binding Rossmann-fold domains"/>
    <property type="match status" value="1"/>
</dbReference>
<dbReference type="SUPFAM" id="SSF48179">
    <property type="entry name" value="6-phosphogluconate dehydrogenase C-terminal domain-like"/>
    <property type="match status" value="1"/>
</dbReference>
<evidence type="ECO:0000313" key="13">
    <source>
        <dbReference type="EMBL" id="CUH92181.1"/>
    </source>
</evidence>
<evidence type="ECO:0000313" key="14">
    <source>
        <dbReference type="Proteomes" id="UP000196053"/>
    </source>
</evidence>
<keyword evidence="6" id="KW-0028">Amino-acid biosynthesis</keyword>
<gene>
    <name evidence="13" type="ORF">SD1D_0630</name>
</gene>
<evidence type="ECO:0000256" key="8">
    <source>
        <dbReference type="ARBA" id="ARBA00023027"/>
    </source>
</evidence>
<dbReference type="InterPro" id="IPR002912">
    <property type="entry name" value="ACT_dom"/>
</dbReference>
<evidence type="ECO:0000259" key="12">
    <source>
        <dbReference type="PROSITE" id="PS51671"/>
    </source>
</evidence>
<sequence length="376" mass="41901">MKDTDADFIINKIGFIGFGLIGGSIARAIKKSRPHTLLYAYDHHANPPSADFKEALSDGVLDYVTGNLTEGFPDCDIIFLCAPVLANVSYLENLKHIVKPSCIITDVGSVKDNIHQAVTKLEMEDVFIGGHPMTGSEKTGYVNSYALLLENAYYILTPTSNTSADKLKILLNLIEEMGSIPIILDPKEHDEITAAISHLPHIIAATLVNLIRESGDISKMMKQLAAGGFKDITRIASSSPQMWQNICLTNSKVIKNILNRYIKKLETAYHALDEMDGEYLYKMFDTAGEFRDSIPNKSIGLINRIFEIYVDIIDETGAIASIAALLAGNHISIKNIGIIHNREFEEGVLRIEFYDEESEEAAKELLKRHHYHIHER</sequence>
<dbReference type="PANTHER" id="PTHR21363">
    <property type="entry name" value="PREPHENATE DEHYDROGENASE"/>
    <property type="match status" value="1"/>
</dbReference>
<dbReference type="GO" id="GO:0070403">
    <property type="term" value="F:NAD+ binding"/>
    <property type="evidence" value="ECO:0007669"/>
    <property type="project" value="InterPro"/>
</dbReference>
<dbReference type="GO" id="GO:0008977">
    <property type="term" value="F:prephenate dehydrogenase (NAD+) activity"/>
    <property type="evidence" value="ECO:0007669"/>
    <property type="project" value="UniProtKB-EC"/>
</dbReference>
<dbReference type="Pfam" id="PF02153">
    <property type="entry name" value="PDH_N"/>
    <property type="match status" value="1"/>
</dbReference>
<dbReference type="KEGG" id="hsd:SD1D_0630"/>
<dbReference type="GO" id="GO:0004665">
    <property type="term" value="F:prephenate dehydrogenase (NADP+) activity"/>
    <property type="evidence" value="ECO:0007669"/>
    <property type="project" value="InterPro"/>
</dbReference>
<dbReference type="Gene3D" id="1.10.3660.10">
    <property type="entry name" value="6-phosphogluconate dehydrogenase C-terminal like domain"/>
    <property type="match status" value="1"/>
</dbReference>
<evidence type="ECO:0000256" key="6">
    <source>
        <dbReference type="ARBA" id="ARBA00022605"/>
    </source>
</evidence>
<evidence type="ECO:0000256" key="1">
    <source>
        <dbReference type="ARBA" id="ARBA00005067"/>
    </source>
</evidence>
<dbReference type="PANTHER" id="PTHR21363:SF0">
    <property type="entry name" value="PREPHENATE DEHYDROGENASE [NADP(+)]"/>
    <property type="match status" value="1"/>
</dbReference>
<name>A0A0K8J3J2_9FIRM</name>
<evidence type="ECO:0000259" key="11">
    <source>
        <dbReference type="PROSITE" id="PS51176"/>
    </source>
</evidence>
<dbReference type="SUPFAM" id="SSF55021">
    <property type="entry name" value="ACT-like"/>
    <property type="match status" value="1"/>
</dbReference>
<dbReference type="EMBL" id="LN879430">
    <property type="protein sequence ID" value="CUH92181.1"/>
    <property type="molecule type" value="Genomic_DNA"/>
</dbReference>
<keyword evidence="8" id="KW-0520">NAD</keyword>
<dbReference type="GO" id="GO:0006571">
    <property type="term" value="P:tyrosine biosynthetic process"/>
    <property type="evidence" value="ECO:0007669"/>
    <property type="project" value="UniProtKB-UniPathway"/>
</dbReference>
<dbReference type="Gene3D" id="3.40.50.720">
    <property type="entry name" value="NAD(P)-binding Rossmann-like Domain"/>
    <property type="match status" value="1"/>
</dbReference>
<evidence type="ECO:0000256" key="3">
    <source>
        <dbReference type="ARBA" id="ARBA00012068"/>
    </source>
</evidence>